<dbReference type="GO" id="GO:0008273">
    <property type="term" value="F:calcium, potassium:sodium antiporter activity"/>
    <property type="evidence" value="ECO:0007669"/>
    <property type="project" value="TreeGrafter"/>
</dbReference>
<dbReference type="AlphaFoldDB" id="A0A5J4NHP5"/>
<evidence type="ECO:0000256" key="9">
    <source>
        <dbReference type="ARBA" id="ARBA00022837"/>
    </source>
</evidence>
<dbReference type="GO" id="GO:0005886">
    <property type="term" value="C:plasma membrane"/>
    <property type="evidence" value="ECO:0007669"/>
    <property type="project" value="TreeGrafter"/>
</dbReference>
<feature type="domain" description="Sodium/calcium exchanger membrane region" evidence="18">
    <location>
        <begin position="114"/>
        <end position="255"/>
    </location>
</feature>
<feature type="transmembrane region" description="Helical" evidence="17">
    <location>
        <begin position="555"/>
        <end position="573"/>
    </location>
</feature>
<accession>A0A5J4NHP5</accession>
<comment type="caution">
    <text evidence="19">The sequence shown here is derived from an EMBL/GenBank/DDBJ whole genome shotgun (WGS) entry which is preliminary data.</text>
</comment>
<keyword evidence="7 17" id="KW-0812">Transmembrane</keyword>
<evidence type="ECO:0000256" key="10">
    <source>
        <dbReference type="ARBA" id="ARBA00022847"/>
    </source>
</evidence>
<keyword evidence="4" id="KW-0050">Antiport</keyword>
<dbReference type="Proteomes" id="UP000324629">
    <property type="component" value="Unassembled WGS sequence"/>
</dbReference>
<dbReference type="InterPro" id="IPR044880">
    <property type="entry name" value="NCX_ion-bd_dom_sf"/>
</dbReference>
<keyword evidence="8" id="KW-0732">Signal</keyword>
<keyword evidence="3" id="KW-0813">Transport</keyword>
<evidence type="ECO:0000256" key="14">
    <source>
        <dbReference type="ARBA" id="ARBA00023065"/>
    </source>
</evidence>
<feature type="domain" description="Sodium/calcium exchanger membrane region" evidence="18">
    <location>
        <begin position="423"/>
        <end position="570"/>
    </location>
</feature>
<evidence type="ECO:0000256" key="8">
    <source>
        <dbReference type="ARBA" id="ARBA00022729"/>
    </source>
</evidence>
<gene>
    <name evidence="19" type="ORF">DEA37_0012561</name>
</gene>
<dbReference type="FunFam" id="1.20.1420.30:FF:000004">
    <property type="entry name" value="Sodium/potassium/calcium exchanger 2 isoform 1"/>
    <property type="match status" value="1"/>
</dbReference>
<evidence type="ECO:0000256" key="12">
    <source>
        <dbReference type="ARBA" id="ARBA00022989"/>
    </source>
</evidence>
<dbReference type="InterPro" id="IPR004481">
    <property type="entry name" value="K/Na/Ca-exchanger"/>
</dbReference>
<evidence type="ECO:0000256" key="5">
    <source>
        <dbReference type="ARBA" id="ARBA00022538"/>
    </source>
</evidence>
<keyword evidence="6" id="KW-0109">Calcium transport</keyword>
<feature type="transmembrane region" description="Helical" evidence="17">
    <location>
        <begin position="236"/>
        <end position="256"/>
    </location>
</feature>
<feature type="transmembrane region" description="Helical" evidence="17">
    <location>
        <begin position="424"/>
        <end position="446"/>
    </location>
</feature>
<dbReference type="InterPro" id="IPR004837">
    <property type="entry name" value="NaCa_Exmemb"/>
</dbReference>
<organism evidence="19 20">
    <name type="scientific">Paragonimus westermani</name>
    <dbReference type="NCBI Taxonomy" id="34504"/>
    <lineage>
        <taxon>Eukaryota</taxon>
        <taxon>Metazoa</taxon>
        <taxon>Spiralia</taxon>
        <taxon>Lophotrochozoa</taxon>
        <taxon>Platyhelminthes</taxon>
        <taxon>Trematoda</taxon>
        <taxon>Digenea</taxon>
        <taxon>Plagiorchiida</taxon>
        <taxon>Troglotremata</taxon>
        <taxon>Troglotrematidae</taxon>
        <taxon>Paragonimus</taxon>
    </lineage>
</organism>
<evidence type="ECO:0000256" key="3">
    <source>
        <dbReference type="ARBA" id="ARBA00022448"/>
    </source>
</evidence>
<dbReference type="GO" id="GO:0006874">
    <property type="term" value="P:intracellular calcium ion homeostasis"/>
    <property type="evidence" value="ECO:0007669"/>
    <property type="project" value="TreeGrafter"/>
</dbReference>
<keyword evidence="14" id="KW-0406">Ion transport</keyword>
<evidence type="ECO:0000256" key="15">
    <source>
        <dbReference type="ARBA" id="ARBA00023136"/>
    </source>
</evidence>
<keyword evidence="13" id="KW-0915">Sodium</keyword>
<keyword evidence="10" id="KW-0769">Symport</keyword>
<evidence type="ECO:0000259" key="18">
    <source>
        <dbReference type="Pfam" id="PF01699"/>
    </source>
</evidence>
<evidence type="ECO:0000313" key="20">
    <source>
        <dbReference type="Proteomes" id="UP000324629"/>
    </source>
</evidence>
<dbReference type="GO" id="GO:0015293">
    <property type="term" value="F:symporter activity"/>
    <property type="evidence" value="ECO:0007669"/>
    <property type="project" value="UniProtKB-KW"/>
</dbReference>
<keyword evidence="5" id="KW-0633">Potassium transport</keyword>
<dbReference type="PANTHER" id="PTHR10846">
    <property type="entry name" value="SODIUM/POTASSIUM/CALCIUM EXCHANGER"/>
    <property type="match status" value="1"/>
</dbReference>
<evidence type="ECO:0000256" key="7">
    <source>
        <dbReference type="ARBA" id="ARBA00022692"/>
    </source>
</evidence>
<evidence type="ECO:0000256" key="1">
    <source>
        <dbReference type="ARBA" id="ARBA00004141"/>
    </source>
</evidence>
<evidence type="ECO:0000256" key="16">
    <source>
        <dbReference type="ARBA" id="ARBA00023201"/>
    </source>
</evidence>
<feature type="transmembrane region" description="Helical" evidence="17">
    <location>
        <begin position="212"/>
        <end position="230"/>
    </location>
</feature>
<keyword evidence="9" id="KW-0106">Calcium</keyword>
<comment type="similarity">
    <text evidence="2">Belongs to the Ca(2+):cation antiporter (CaCA) (TC 2.A.19) family. SLC24A subfamily.</text>
</comment>
<evidence type="ECO:0000256" key="13">
    <source>
        <dbReference type="ARBA" id="ARBA00023053"/>
    </source>
</evidence>
<feature type="transmembrane region" description="Helical" evidence="17">
    <location>
        <begin position="177"/>
        <end position="200"/>
    </location>
</feature>
<protein>
    <submittedName>
        <fullName evidence="19">Solute carrier family 24 (Sodium/potassium/calcium exchanger), member 4</fullName>
    </submittedName>
</protein>
<keyword evidence="11" id="KW-0630">Potassium</keyword>
<dbReference type="FunFam" id="1.20.1420.30:FF:000009">
    <property type="entry name" value="sodium/potassium/calcium exchanger 5 isoform X2"/>
    <property type="match status" value="1"/>
</dbReference>
<evidence type="ECO:0000313" key="19">
    <source>
        <dbReference type="EMBL" id="KAA3674964.1"/>
    </source>
</evidence>
<dbReference type="NCBIfam" id="TIGR00367">
    <property type="entry name" value="calcium/sodium antiporter"/>
    <property type="match status" value="1"/>
</dbReference>
<dbReference type="Pfam" id="PF01699">
    <property type="entry name" value="Na_Ca_ex"/>
    <property type="match status" value="2"/>
</dbReference>
<proteinExistence type="inferred from homology"/>
<feature type="transmembrane region" description="Helical" evidence="17">
    <location>
        <begin position="492"/>
        <end position="514"/>
    </location>
</feature>
<evidence type="ECO:0000256" key="11">
    <source>
        <dbReference type="ARBA" id="ARBA00022958"/>
    </source>
</evidence>
<evidence type="ECO:0000256" key="2">
    <source>
        <dbReference type="ARBA" id="ARBA00005364"/>
    </source>
</evidence>
<comment type="subcellular location">
    <subcellularLocation>
        <location evidence="1">Membrane</location>
        <topology evidence="1">Multi-pass membrane protein</topology>
    </subcellularLocation>
</comment>
<evidence type="ECO:0000256" key="17">
    <source>
        <dbReference type="SAM" id="Phobius"/>
    </source>
</evidence>
<dbReference type="GO" id="GO:0005262">
    <property type="term" value="F:calcium channel activity"/>
    <property type="evidence" value="ECO:0007669"/>
    <property type="project" value="TreeGrafter"/>
</dbReference>
<evidence type="ECO:0000256" key="4">
    <source>
        <dbReference type="ARBA" id="ARBA00022449"/>
    </source>
</evidence>
<sequence length="592" mass="66719">MLFSRKNRSTVQFKLVFLLLYGLFFGMKYFLLHMRYSSVPDLEPFLPTSEANELLPPETNQGDPGYDFHRHLLTIRIHRPSPTSNCTPLAMDNFPSDLFLQSQRQKGAVLLHIFGSVYMFIALAILCDDYFIPCLERICEALNLQPDVAGATFMAAGSSAPELATTLVGVFIAKDDIGLGAVVGSADFNIMLVVSVTALFAKQVIYLNWWPLVRDCFFYLVSIVLLALVILDEHIYWYEALIFLIAYAIYVAFMFFNPKVDEFWRIWCRNHPTCCPRAVHTEDEEQEIVQQHSGAFVHVDPGADDTQLQASQVQYERLTGEDKIPVAAILDNPDAMPVVLQESKEPAATKADLCLSELETQVCEPEESWFDTCFSPLRLPKLQGVRAKFLCCAILLVWPLRLILCLTVPDVRKPRWRRLSVSHWISFVMCCFWIGLFTVIMMWMITIIGVTFHIPDTIMGLTFIAAGSSVPDAIASILVVREGEGDMAVSNAVGSNVFDILVCMGLPWILKCMFTGTPVIIYSRGLLYAVLTLFTTVLFLIGATHMNRWRLTKPYGIVLLVGYFVVLVFSCCYELNLFGVVHLPECPLLETS</sequence>
<evidence type="ECO:0000256" key="6">
    <source>
        <dbReference type="ARBA" id="ARBA00022568"/>
    </source>
</evidence>
<feature type="transmembrane region" description="Helical" evidence="17">
    <location>
        <begin position="108"/>
        <end position="126"/>
    </location>
</feature>
<feature type="transmembrane region" description="Helical" evidence="17">
    <location>
        <begin position="458"/>
        <end position="480"/>
    </location>
</feature>
<keyword evidence="20" id="KW-1185">Reference proteome</keyword>
<keyword evidence="12 17" id="KW-1133">Transmembrane helix</keyword>
<reference evidence="19 20" key="1">
    <citation type="journal article" date="2019" name="Gigascience">
        <title>Whole-genome sequence of the oriental lung fluke Paragonimus westermani.</title>
        <authorList>
            <person name="Oey H."/>
            <person name="Zakrzewski M."/>
            <person name="Narain K."/>
            <person name="Devi K.R."/>
            <person name="Agatsuma T."/>
            <person name="Nawaratna S."/>
            <person name="Gobert G.N."/>
            <person name="Jones M.K."/>
            <person name="Ragan M.A."/>
            <person name="McManus D.P."/>
            <person name="Krause L."/>
        </authorList>
    </citation>
    <scope>NUCLEOTIDE SEQUENCE [LARGE SCALE GENOMIC DNA]</scope>
    <source>
        <strain evidence="19 20">IND2009</strain>
    </source>
</reference>
<feature type="transmembrane region" description="Helical" evidence="17">
    <location>
        <begin position="12"/>
        <end position="31"/>
    </location>
</feature>
<dbReference type="EMBL" id="QNGE01002803">
    <property type="protein sequence ID" value="KAA3674964.1"/>
    <property type="molecule type" value="Genomic_DNA"/>
</dbReference>
<feature type="transmembrane region" description="Helical" evidence="17">
    <location>
        <begin position="526"/>
        <end position="543"/>
    </location>
</feature>
<dbReference type="PANTHER" id="PTHR10846:SF74">
    <property type="entry name" value="SODIUM_POTASSIUM_CALCIUM EXCHANGER CG1090-RELATED"/>
    <property type="match status" value="1"/>
</dbReference>
<dbReference type="Gene3D" id="1.20.1420.30">
    <property type="entry name" value="NCX, central ion-binding region"/>
    <property type="match status" value="2"/>
</dbReference>
<name>A0A5J4NHP5_9TREM</name>
<keyword evidence="16" id="KW-0739">Sodium transport</keyword>
<keyword evidence="15 17" id="KW-0472">Membrane</keyword>